<keyword evidence="2" id="KW-0808">Transferase</keyword>
<keyword evidence="2" id="KW-0418">Kinase</keyword>
<dbReference type="AlphaFoldDB" id="A0A0L6Z9M9"/>
<dbReference type="GO" id="GO:0006797">
    <property type="term" value="P:polyphosphate metabolic process"/>
    <property type="evidence" value="ECO:0007669"/>
    <property type="project" value="InterPro"/>
</dbReference>
<dbReference type="RefSeq" id="WP_052221308.1">
    <property type="nucleotide sequence ID" value="NZ_LHUR01000022.1"/>
</dbReference>
<proteinExistence type="predicted"/>
<dbReference type="PANTHER" id="PTHR34383:SF3">
    <property type="entry name" value="POLYPHOSPHATE:AMP PHOSPHOTRANSFERASE"/>
    <property type="match status" value="1"/>
</dbReference>
<dbReference type="InterPro" id="IPR027417">
    <property type="entry name" value="P-loop_NTPase"/>
</dbReference>
<dbReference type="Gene3D" id="3.40.50.300">
    <property type="entry name" value="P-loop containing nucleotide triphosphate hydrolases"/>
    <property type="match status" value="2"/>
</dbReference>
<comment type="caution">
    <text evidence="2">The sequence shown here is derived from an EMBL/GenBank/DDBJ whole genome shotgun (WGS) entry which is preliminary data.</text>
</comment>
<dbReference type="PANTHER" id="PTHR34383">
    <property type="entry name" value="POLYPHOSPHATE:AMP PHOSPHOTRANSFERASE-RELATED"/>
    <property type="match status" value="1"/>
</dbReference>
<dbReference type="EMBL" id="LHUR01000022">
    <property type="protein sequence ID" value="KOA19670.1"/>
    <property type="molecule type" value="Genomic_DNA"/>
</dbReference>
<keyword evidence="3" id="KW-1185">Reference proteome</keyword>
<dbReference type="InterPro" id="IPR022488">
    <property type="entry name" value="PPK2-related"/>
</dbReference>
<evidence type="ECO:0000313" key="3">
    <source>
        <dbReference type="Proteomes" id="UP000037043"/>
    </source>
</evidence>
<dbReference type="EC" id="2.7.4.9" evidence="2"/>
<name>A0A0L6Z9M9_9CLOT</name>
<reference evidence="3" key="1">
    <citation type="submission" date="2015-08" db="EMBL/GenBank/DDBJ databases">
        <title>Genome sequence of the strict anaerobe Clostridium homopropionicum LuHBu1 (DSM 5847T).</title>
        <authorList>
            <person name="Poehlein A."/>
            <person name="Beck M."/>
            <person name="Schiel-Bengelsdorf B."/>
            <person name="Bengelsdorf F.R."/>
            <person name="Daniel R."/>
            <person name="Duerre P."/>
        </authorList>
    </citation>
    <scope>NUCLEOTIDE SEQUENCE [LARGE SCALE GENOMIC DNA]</scope>
    <source>
        <strain evidence="3">DSM 5847</strain>
    </source>
</reference>
<dbReference type="Pfam" id="PF03976">
    <property type="entry name" value="PPK2"/>
    <property type="match status" value="2"/>
</dbReference>
<dbReference type="PATRIC" id="fig|1121318.3.peg.1773"/>
<organism evidence="2 3">
    <name type="scientific">Clostridium homopropionicum DSM 5847</name>
    <dbReference type="NCBI Taxonomy" id="1121318"/>
    <lineage>
        <taxon>Bacteria</taxon>
        <taxon>Bacillati</taxon>
        <taxon>Bacillota</taxon>
        <taxon>Clostridia</taxon>
        <taxon>Eubacteriales</taxon>
        <taxon>Clostridiaceae</taxon>
        <taxon>Clostridium</taxon>
    </lineage>
</organism>
<dbReference type="STRING" id="36844.SAMN04488501_102235"/>
<feature type="domain" description="Polyphosphate kinase-2-related" evidence="1">
    <location>
        <begin position="270"/>
        <end position="490"/>
    </location>
</feature>
<protein>
    <submittedName>
        <fullName evidence="2">Thymidylate kinase</fullName>
        <ecNumber evidence="2">2.7.4.9</ecNumber>
    </submittedName>
</protein>
<evidence type="ECO:0000259" key="1">
    <source>
        <dbReference type="Pfam" id="PF03976"/>
    </source>
</evidence>
<gene>
    <name evidence="2" type="primary">tmk_1</name>
    <name evidence="2" type="ORF">CLHOM_17590</name>
</gene>
<sequence>MLDKIDLEKKVDKSKYKQAISEINTRLSELQRKSKELKIPVILLFEGWSSSGKGILINKLILSMDPRGFKVWSTDKLTEEEKMHPFLWTYWNKLPSKGRISILNKSWYKELLHSNINNNSQNKIDSIYKDIYSFEKTLVKNGYLIIKFFFHISKEEQKKRFKKIEDSHSMAWKVTENDWKQNEDYHIYRKVFNNMLKKTNYDFSPWHIIEAEDKKYASLKISETLAKILEESIHSIEKADENKVEDFSINSKADHEYQSILNNYDLSLNIQKEDYSKQLHLYQKRLIDLQYMLYAKRIPVVIVYEGMDAAGKGGNIRRLTEHMDPRGYEVIPISAPNMVEQDYHYLWRFWTKMPKDGHISIFDRSWYGRVLVERIEGFCSQDDWTRAYDEINAMEKQLINHGTILLKFFLQIDKDEQYKRFKAREENPEKSWKITEEDWRNRSKWEEYEDAINEMFHKTSTEQAPWTVVESTDKKYARIKVLRNVVEALEKILL</sequence>
<dbReference type="SUPFAM" id="SSF52540">
    <property type="entry name" value="P-loop containing nucleoside triphosphate hydrolases"/>
    <property type="match status" value="2"/>
</dbReference>
<dbReference type="NCBIfam" id="TIGR03708">
    <property type="entry name" value="poly_P_AMP_trns"/>
    <property type="match status" value="1"/>
</dbReference>
<dbReference type="GO" id="GO:0004798">
    <property type="term" value="F:dTMP kinase activity"/>
    <property type="evidence" value="ECO:0007669"/>
    <property type="project" value="UniProtKB-EC"/>
</dbReference>
<feature type="domain" description="Polyphosphate kinase-2-related" evidence="1">
    <location>
        <begin position="11"/>
        <end position="231"/>
    </location>
</feature>
<dbReference type="InterPro" id="IPR022489">
    <property type="entry name" value="PolyP_AMP_Tfrase"/>
</dbReference>
<dbReference type="GO" id="GO:0043751">
    <property type="term" value="F:polyphosphate:AMP phosphotransferase activity"/>
    <property type="evidence" value="ECO:0007669"/>
    <property type="project" value="InterPro"/>
</dbReference>
<dbReference type="Proteomes" id="UP000037043">
    <property type="component" value="Unassembled WGS sequence"/>
</dbReference>
<evidence type="ECO:0000313" key="2">
    <source>
        <dbReference type="EMBL" id="KOA19670.1"/>
    </source>
</evidence>
<accession>A0A0L6Z9M9</accession>